<feature type="transmembrane region" description="Helical" evidence="1">
    <location>
        <begin position="150"/>
        <end position="177"/>
    </location>
</feature>
<dbReference type="RefSeq" id="WP_007069584.1">
    <property type="nucleotide sequence ID" value="NZ_GG698602.1"/>
</dbReference>
<evidence type="ECO:0008006" key="4">
    <source>
        <dbReference type="Google" id="ProtNLM"/>
    </source>
</evidence>
<dbReference type="Gene3D" id="1.10.1760.20">
    <property type="match status" value="1"/>
</dbReference>
<evidence type="ECO:0000313" key="3">
    <source>
        <dbReference type="Proteomes" id="UP000004736"/>
    </source>
</evidence>
<dbReference type="Proteomes" id="UP000004736">
    <property type="component" value="Unassembled WGS sequence"/>
</dbReference>
<dbReference type="eggNOG" id="COG4684">
    <property type="taxonomic scope" value="Bacteria"/>
</dbReference>
<keyword evidence="1" id="KW-1133">Transmembrane helix</keyword>
<keyword evidence="1" id="KW-0812">Transmembrane</keyword>
<keyword evidence="1" id="KW-0472">Membrane</keyword>
<reference evidence="2" key="1">
    <citation type="submission" date="2009-09" db="EMBL/GenBank/DDBJ databases">
        <authorList>
            <person name="Weinstock G."/>
            <person name="Sodergren E."/>
            <person name="Clifton S."/>
            <person name="Fulton L."/>
            <person name="Fulton B."/>
            <person name="Courtney L."/>
            <person name="Fronick C."/>
            <person name="Harrison M."/>
            <person name="Strong C."/>
            <person name="Farmer C."/>
            <person name="Delahaunty K."/>
            <person name="Markovic C."/>
            <person name="Hall O."/>
            <person name="Minx P."/>
            <person name="Tomlinson C."/>
            <person name="Mitreva M."/>
            <person name="Nelson J."/>
            <person name="Hou S."/>
            <person name="Wollam A."/>
            <person name="Pepin K.H."/>
            <person name="Johnson M."/>
            <person name="Bhonagiri V."/>
            <person name="Nash W.E."/>
            <person name="Warren W."/>
            <person name="Chinwalla A."/>
            <person name="Mardis E.R."/>
            <person name="Wilson R.K."/>
        </authorList>
    </citation>
    <scope>NUCLEOTIDE SEQUENCE [LARGE SCALE GENOMIC DNA]</scope>
    <source>
        <strain evidence="2">DSM 15470</strain>
    </source>
</reference>
<feature type="transmembrane region" description="Helical" evidence="1">
    <location>
        <begin position="118"/>
        <end position="138"/>
    </location>
</feature>
<dbReference type="GeneID" id="78277320"/>
<feature type="transmembrane region" description="Helical" evidence="1">
    <location>
        <begin position="38"/>
        <end position="63"/>
    </location>
</feature>
<proteinExistence type="predicted"/>
<evidence type="ECO:0000313" key="2">
    <source>
        <dbReference type="EMBL" id="EEW96651.1"/>
    </source>
</evidence>
<gene>
    <name evidence="2" type="ORF">GCWU000321_00601</name>
</gene>
<dbReference type="OrthoDB" id="9813540at2"/>
<accession>C9LM65</accession>
<dbReference type="InterPro" id="IPR024529">
    <property type="entry name" value="ECF_trnsprt_substrate-spec"/>
</dbReference>
<keyword evidence="3" id="KW-1185">Reference proteome</keyword>
<dbReference type="HOGENOM" id="CLU_088550_1_0_9"/>
<dbReference type="Pfam" id="PF12822">
    <property type="entry name" value="ECF_trnsprt"/>
    <property type="match status" value="1"/>
</dbReference>
<dbReference type="EMBL" id="ACIM02000001">
    <property type="protein sequence ID" value="EEW96651.1"/>
    <property type="molecule type" value="Genomic_DNA"/>
</dbReference>
<dbReference type="STRING" id="592028.GCWU000321_00601"/>
<feature type="transmembrane region" description="Helical" evidence="1">
    <location>
        <begin position="75"/>
        <end position="98"/>
    </location>
</feature>
<feature type="transmembrane region" description="Helical" evidence="1">
    <location>
        <begin position="189"/>
        <end position="217"/>
    </location>
</feature>
<dbReference type="AlphaFoldDB" id="C9LM65"/>
<protein>
    <recommendedName>
        <fullName evidence="4">ECF transporter S component</fullName>
    </recommendedName>
</protein>
<comment type="caution">
    <text evidence="2">The sequence shown here is derived from an EMBL/GenBank/DDBJ whole genome shotgun (WGS) entry which is preliminary data.</text>
</comment>
<sequence>MKEKVNQIKGQYTEAAMAGGVSQSLGSQMNPFMSIRELTVSGLLAGITIFLGLTGYGFIPLIFMNATILHIPTIIGSVVAGPRVGIVVGFLFGAFSFIQTLRAPSLLMQFILQYSVVYDAFICIVPRICIALVSYWLYKHIPVRDFTRTAIAAVCGSLTNTVLFLGSIFILVGAPYAEAHDMSVAGVGYLLMGIVTMNGIPEALVSGIIITPIVMMLKKSGWKMK</sequence>
<organism evidence="2 3">
    <name type="scientific">Dialister invisus DSM 15470</name>
    <dbReference type="NCBI Taxonomy" id="592028"/>
    <lineage>
        <taxon>Bacteria</taxon>
        <taxon>Bacillati</taxon>
        <taxon>Bacillota</taxon>
        <taxon>Negativicutes</taxon>
        <taxon>Veillonellales</taxon>
        <taxon>Veillonellaceae</taxon>
        <taxon>Dialister</taxon>
    </lineage>
</organism>
<evidence type="ECO:0000256" key="1">
    <source>
        <dbReference type="SAM" id="Phobius"/>
    </source>
</evidence>
<dbReference type="GO" id="GO:0022857">
    <property type="term" value="F:transmembrane transporter activity"/>
    <property type="evidence" value="ECO:0007669"/>
    <property type="project" value="InterPro"/>
</dbReference>
<name>C9LM65_9FIRM</name>